<dbReference type="GO" id="GO:0016020">
    <property type="term" value="C:membrane"/>
    <property type="evidence" value="ECO:0007669"/>
    <property type="project" value="UniProtKB-SubCell"/>
</dbReference>
<comment type="subcellular location">
    <subcellularLocation>
        <location evidence="1">Membrane</location>
        <topology evidence="1">Single-pass membrane protein</topology>
    </subcellularLocation>
</comment>
<dbReference type="Proteomes" id="UP000184248">
    <property type="component" value="Unassembled WGS sequence"/>
</dbReference>
<feature type="compositionally biased region" description="Polar residues" evidence="6">
    <location>
        <begin position="87"/>
        <end position="107"/>
    </location>
</feature>
<name>A0A1M6TWC9_9GAMM</name>
<dbReference type="NCBIfam" id="TIGR02532">
    <property type="entry name" value="IV_pilin_GFxxxE"/>
    <property type="match status" value="1"/>
</dbReference>
<evidence type="ECO:0000256" key="5">
    <source>
        <dbReference type="ARBA" id="ARBA00023136"/>
    </source>
</evidence>
<dbReference type="EMBL" id="FRAL01000004">
    <property type="protein sequence ID" value="SHK61241.1"/>
    <property type="molecule type" value="Genomic_DNA"/>
</dbReference>
<keyword evidence="5 7" id="KW-0472">Membrane</keyword>
<sequence>MERMTHDASVHAPMRQAGFTLIELLIVVAIIGILAAIAVPRYQDYTERARHSAALSELSAAKLRVSMNISEGLEDPCEDVGWNCTVSGDSGSIENTEQSNETGSENVHPNAVLTWNADNEDGITWQAKDWNDE</sequence>
<evidence type="ECO:0000256" key="1">
    <source>
        <dbReference type="ARBA" id="ARBA00004167"/>
    </source>
</evidence>
<evidence type="ECO:0000256" key="7">
    <source>
        <dbReference type="SAM" id="Phobius"/>
    </source>
</evidence>
<dbReference type="Pfam" id="PF07963">
    <property type="entry name" value="N_methyl"/>
    <property type="match status" value="1"/>
</dbReference>
<evidence type="ECO:0000313" key="9">
    <source>
        <dbReference type="Proteomes" id="UP000184248"/>
    </source>
</evidence>
<evidence type="ECO:0000256" key="3">
    <source>
        <dbReference type="ARBA" id="ARBA00022692"/>
    </source>
</evidence>
<keyword evidence="2" id="KW-0488">Methylation</keyword>
<feature type="region of interest" description="Disordered" evidence="6">
    <location>
        <begin position="87"/>
        <end position="112"/>
    </location>
</feature>
<gene>
    <name evidence="8" type="ORF">SAMN05192556_10471</name>
</gene>
<evidence type="ECO:0000313" key="8">
    <source>
        <dbReference type="EMBL" id="SHK61241.1"/>
    </source>
</evidence>
<dbReference type="InterPro" id="IPR012902">
    <property type="entry name" value="N_methyl_site"/>
</dbReference>
<accession>A0A1M6TWC9</accession>
<dbReference type="PROSITE" id="PS00409">
    <property type="entry name" value="PROKAR_NTER_METHYL"/>
    <property type="match status" value="1"/>
</dbReference>
<evidence type="ECO:0000256" key="4">
    <source>
        <dbReference type="ARBA" id="ARBA00022989"/>
    </source>
</evidence>
<reference evidence="9" key="1">
    <citation type="submission" date="2016-11" db="EMBL/GenBank/DDBJ databases">
        <authorList>
            <person name="Varghese N."/>
            <person name="Submissions S."/>
        </authorList>
    </citation>
    <scope>NUCLEOTIDE SEQUENCE [LARGE SCALE GENOMIC DNA]</scope>
    <source>
        <strain evidence="9">ALO Sharm</strain>
    </source>
</reference>
<evidence type="ECO:0000256" key="6">
    <source>
        <dbReference type="SAM" id="MobiDB-lite"/>
    </source>
</evidence>
<feature type="transmembrane region" description="Helical" evidence="7">
    <location>
        <begin position="20"/>
        <end position="40"/>
    </location>
</feature>
<dbReference type="SUPFAM" id="SSF54523">
    <property type="entry name" value="Pili subunits"/>
    <property type="match status" value="1"/>
</dbReference>
<dbReference type="Gene3D" id="3.30.700.10">
    <property type="entry name" value="Glycoprotein, Type 4 Pilin"/>
    <property type="match status" value="1"/>
</dbReference>
<keyword evidence="3 7" id="KW-0812">Transmembrane</keyword>
<organism evidence="8 9">
    <name type="scientific">Halomonas caseinilytica</name>
    <dbReference type="NCBI Taxonomy" id="438744"/>
    <lineage>
        <taxon>Bacteria</taxon>
        <taxon>Pseudomonadati</taxon>
        <taxon>Pseudomonadota</taxon>
        <taxon>Gammaproteobacteria</taxon>
        <taxon>Oceanospirillales</taxon>
        <taxon>Halomonadaceae</taxon>
        <taxon>Halomonas</taxon>
    </lineage>
</organism>
<dbReference type="AlphaFoldDB" id="A0A1M6TWC9"/>
<dbReference type="PANTHER" id="PTHR30093:SF44">
    <property type="entry name" value="TYPE II SECRETION SYSTEM CORE PROTEIN G"/>
    <property type="match status" value="1"/>
</dbReference>
<dbReference type="InterPro" id="IPR045584">
    <property type="entry name" value="Pilin-like"/>
</dbReference>
<evidence type="ECO:0000256" key="2">
    <source>
        <dbReference type="ARBA" id="ARBA00022481"/>
    </source>
</evidence>
<dbReference type="RefSeq" id="WP_280168499.1">
    <property type="nucleotide sequence ID" value="NZ_BDEO01000011.1"/>
</dbReference>
<protein>
    <submittedName>
        <fullName evidence="8">Type IV pilus assembly protein PilA</fullName>
    </submittedName>
</protein>
<keyword evidence="9" id="KW-1185">Reference proteome</keyword>
<proteinExistence type="predicted"/>
<keyword evidence="4 7" id="KW-1133">Transmembrane helix</keyword>
<dbReference type="PANTHER" id="PTHR30093">
    <property type="entry name" value="GENERAL SECRETION PATHWAY PROTEIN G"/>
    <property type="match status" value="1"/>
</dbReference>